<reference evidence="2" key="1">
    <citation type="submission" date="2014-05" db="EMBL/GenBank/DDBJ databases">
        <title>The transcriptome of the halophilic microalga Tetraselmis sp. GSL018 isolated from the Great Salt Lake, Utah.</title>
        <authorList>
            <person name="Jinkerson R.E."/>
            <person name="D'Adamo S."/>
            <person name="Posewitz M.C."/>
        </authorList>
    </citation>
    <scope>NUCLEOTIDE SEQUENCE</scope>
    <source>
        <strain evidence="2">GSL018</strain>
    </source>
</reference>
<dbReference type="EMBL" id="GBEZ01004451">
    <property type="protein sequence ID" value="JAC80768.1"/>
    <property type="molecule type" value="Transcribed_RNA"/>
</dbReference>
<dbReference type="AlphaFoldDB" id="A0A061S945"/>
<evidence type="ECO:0000313" key="2">
    <source>
        <dbReference type="EMBL" id="JAC80768.1"/>
    </source>
</evidence>
<feature type="region of interest" description="Disordered" evidence="1">
    <location>
        <begin position="171"/>
        <end position="192"/>
    </location>
</feature>
<proteinExistence type="predicted"/>
<evidence type="ECO:0000256" key="1">
    <source>
        <dbReference type="SAM" id="MobiDB-lite"/>
    </source>
</evidence>
<protein>
    <submittedName>
        <fullName evidence="2">Uncharacterized protein</fullName>
    </submittedName>
</protein>
<feature type="non-terminal residue" evidence="2">
    <location>
        <position position="1"/>
    </location>
</feature>
<gene>
    <name evidence="2" type="ORF">TSPGSL018_9516</name>
</gene>
<name>A0A061S945_9CHLO</name>
<accession>A0A061S945</accession>
<organism evidence="2">
    <name type="scientific">Tetraselmis sp. GSL018</name>
    <dbReference type="NCBI Taxonomy" id="582737"/>
    <lineage>
        <taxon>Eukaryota</taxon>
        <taxon>Viridiplantae</taxon>
        <taxon>Chlorophyta</taxon>
        <taxon>core chlorophytes</taxon>
        <taxon>Chlorodendrophyceae</taxon>
        <taxon>Chlorodendrales</taxon>
        <taxon>Chlorodendraceae</taxon>
        <taxon>Tetraselmis</taxon>
    </lineage>
</organism>
<sequence>DRIAAITGLWTSLVDRQRFVPDVVVRLEPEEHVEIYKRLGYNKLMSYTPRPYGVHFRLHLKTQEERETAMRLCRLATTQHTARANSSKGSNLLVNFHGDGRNLILTEDDKLWGMVEKYRVLEFDVNAHGVGDANRKTRAEAAVSVQRMWRNTRAIRRWAVALHAIRAVRAHRHDRSGETQQAGPATKERGGLGSQWGLEQVQRRQLMARLRAASRPEAVERLIYDIENLAAVAKIHHAMGRHHRISNA</sequence>